<dbReference type="Pfam" id="PF02653">
    <property type="entry name" value="BPD_transp_2"/>
    <property type="match status" value="1"/>
</dbReference>
<keyword evidence="2" id="KW-1003">Cell membrane</keyword>
<evidence type="ECO:0000313" key="8">
    <source>
        <dbReference type="Proteomes" id="UP001223743"/>
    </source>
</evidence>
<feature type="transmembrane region" description="Helical" evidence="6">
    <location>
        <begin position="154"/>
        <end position="172"/>
    </location>
</feature>
<organism evidence="7 8">
    <name type="scientific">Kaistia geumhonensis</name>
    <dbReference type="NCBI Taxonomy" id="410839"/>
    <lineage>
        <taxon>Bacteria</taxon>
        <taxon>Pseudomonadati</taxon>
        <taxon>Pseudomonadota</taxon>
        <taxon>Alphaproteobacteria</taxon>
        <taxon>Hyphomicrobiales</taxon>
        <taxon>Kaistiaceae</taxon>
        <taxon>Kaistia</taxon>
    </lineage>
</organism>
<proteinExistence type="predicted"/>
<dbReference type="PANTHER" id="PTHR32196">
    <property type="entry name" value="ABC TRANSPORTER PERMEASE PROTEIN YPHD-RELATED-RELATED"/>
    <property type="match status" value="1"/>
</dbReference>
<dbReference type="RefSeq" id="WP_266280735.1">
    <property type="nucleotide sequence ID" value="NZ_JAPKNF010000001.1"/>
</dbReference>
<evidence type="ECO:0000313" key="7">
    <source>
        <dbReference type="EMBL" id="MDQ0515651.1"/>
    </source>
</evidence>
<accession>A0ABU0M3V9</accession>
<evidence type="ECO:0000256" key="5">
    <source>
        <dbReference type="ARBA" id="ARBA00023136"/>
    </source>
</evidence>
<feature type="transmembrane region" description="Helical" evidence="6">
    <location>
        <begin position="75"/>
        <end position="95"/>
    </location>
</feature>
<keyword evidence="8" id="KW-1185">Reference proteome</keyword>
<keyword evidence="5 6" id="KW-0472">Membrane</keyword>
<feature type="transmembrane region" description="Helical" evidence="6">
    <location>
        <begin position="347"/>
        <end position="367"/>
    </location>
</feature>
<evidence type="ECO:0000256" key="4">
    <source>
        <dbReference type="ARBA" id="ARBA00022989"/>
    </source>
</evidence>
<evidence type="ECO:0000256" key="3">
    <source>
        <dbReference type="ARBA" id="ARBA00022692"/>
    </source>
</evidence>
<feature type="transmembrane region" description="Helical" evidence="6">
    <location>
        <begin position="306"/>
        <end position="335"/>
    </location>
</feature>
<evidence type="ECO:0000256" key="6">
    <source>
        <dbReference type="SAM" id="Phobius"/>
    </source>
</evidence>
<name>A0ABU0M3V9_9HYPH</name>
<evidence type="ECO:0000256" key="1">
    <source>
        <dbReference type="ARBA" id="ARBA00004651"/>
    </source>
</evidence>
<dbReference type="Proteomes" id="UP001223743">
    <property type="component" value="Unassembled WGS sequence"/>
</dbReference>
<dbReference type="EMBL" id="JAUSWJ010000001">
    <property type="protein sequence ID" value="MDQ0515651.1"/>
    <property type="molecule type" value="Genomic_DNA"/>
</dbReference>
<reference evidence="7 8" key="1">
    <citation type="submission" date="2023-07" db="EMBL/GenBank/DDBJ databases">
        <title>Genomic Encyclopedia of Type Strains, Phase IV (KMG-IV): sequencing the most valuable type-strain genomes for metagenomic binning, comparative biology and taxonomic classification.</title>
        <authorList>
            <person name="Goeker M."/>
        </authorList>
    </citation>
    <scope>NUCLEOTIDE SEQUENCE [LARGE SCALE GENOMIC DNA]</scope>
    <source>
        <strain evidence="7 8">B1-1</strain>
    </source>
</reference>
<feature type="transmembrane region" description="Helical" evidence="6">
    <location>
        <begin position="217"/>
        <end position="237"/>
    </location>
</feature>
<dbReference type="InterPro" id="IPR001851">
    <property type="entry name" value="ABC_transp_permease"/>
</dbReference>
<feature type="transmembrane region" description="Helical" evidence="6">
    <location>
        <begin position="43"/>
        <end position="63"/>
    </location>
</feature>
<sequence length="372" mass="39569">MSDNSAGSTAAERGLKGADETFASFEERDVGFVRRAQAFLHRFPTSIPFIVLLIGIVIFSIAAPGKFLAPFNFSLILQQVTIIAILGVAQTLIILTAGIDLSVGAIMILASVVMGRTAVVYGVPVEIAFPLGLICGLACGLVNGIIVTMLRLPPFIVTLGTWSIFGALNVWYSRSETIRSQDMQEAAPFLQWTGTIIKPYDFFSKTLGLDWVFLKGWVLTYGSIVMLLVALAVWYILNKTAFGRHVYATGDDPDAARLAGINTNRTLIGVYALAGFICAIAAWVLIGRIGGVSPQAGQTANLDSITAVVIGGTSLFGGRGSIIGTLVGALIVGVFRNGLALSGLELLWQDFAVGVLIIVAVTIDQWIRKLSA</sequence>
<dbReference type="CDD" id="cd06579">
    <property type="entry name" value="TM_PBP1_transp_AraH_like"/>
    <property type="match status" value="1"/>
</dbReference>
<feature type="transmembrane region" description="Helical" evidence="6">
    <location>
        <begin position="102"/>
        <end position="121"/>
    </location>
</feature>
<evidence type="ECO:0000256" key="2">
    <source>
        <dbReference type="ARBA" id="ARBA00022475"/>
    </source>
</evidence>
<comment type="caution">
    <text evidence="7">The sequence shown here is derived from an EMBL/GenBank/DDBJ whole genome shotgun (WGS) entry which is preliminary data.</text>
</comment>
<keyword evidence="3 6" id="KW-0812">Transmembrane</keyword>
<comment type="subcellular location">
    <subcellularLocation>
        <location evidence="1">Cell membrane</location>
        <topology evidence="1">Multi-pass membrane protein</topology>
    </subcellularLocation>
</comment>
<keyword evidence="4 6" id="KW-1133">Transmembrane helix</keyword>
<feature type="transmembrane region" description="Helical" evidence="6">
    <location>
        <begin position="127"/>
        <end position="147"/>
    </location>
</feature>
<dbReference type="PANTHER" id="PTHR32196:SF72">
    <property type="entry name" value="RIBOSE IMPORT PERMEASE PROTEIN RBSC"/>
    <property type="match status" value="1"/>
</dbReference>
<feature type="transmembrane region" description="Helical" evidence="6">
    <location>
        <begin position="267"/>
        <end position="286"/>
    </location>
</feature>
<protein>
    <submittedName>
        <fullName evidence="7">Fructose transport system permease protein</fullName>
    </submittedName>
</protein>
<gene>
    <name evidence="7" type="ORF">QO015_001264</name>
</gene>